<feature type="signal peptide" evidence="2">
    <location>
        <begin position="1"/>
        <end position="23"/>
    </location>
</feature>
<sequence length="696" mass="73885">MRFTSLALFAGVSLAAISAWSNATDVLVGLHLFDGDDLTSRYDSSHHLTSHHTDHRKPPHRRPPPHKGPHRRPPAHRKPPHHRTKKGYTTYCPHSTVLTITTCKKHVCGPTLISVSEPTSITLTEDCLVEETHTPDEHVTGPAPPVTKVVEYTVTDYATYCPKPTVLTYTKYIKHKRIPVAYTVTAPSTITITGTCILASTITSKSTATVNVAQHVAYGTVTKTVEETYTDYITYCPTPTVFTVTKLINKQRAVYDITVTEATTLTVYGTCVVASTITEEVNLDGREGSDCERDYSYRPTLLTVTKLVKELREASVITVTKATTITVPGTLVVATTITEAYKATKAAAYLHAFTETAYETTVTEYTTYCPTPTALTVTQLVNNVRAVAVITVTEATTISVPGTVVYLTTVTEKETATAAAAVVNAAAVTTTAYTVTEFTTYFPSATVYTVTQVVNEEQTVSVITVTEATTVSVPGTVVYASVAAVALAQTEYTVTEFTTYIPEATLYTVTQIVNEQQAVNVITVTEATTLAVPGTIVVSAAVTADAAAYATVAAVNAVAESVVASTVTEFSTYLPYATAFTYTQLVDNEETVSVISVTEATTLTVEGTVIVASTVTAPPAADVYDIATAGPTDTVILESTALPKSVAAQAVAAAYQAPEVSALPYSVSPAVTTIENGAARRVAGIVGVIGVVALLY</sequence>
<evidence type="ECO:0000256" key="2">
    <source>
        <dbReference type="SAM" id="SignalP"/>
    </source>
</evidence>
<feature type="region of interest" description="Disordered" evidence="1">
    <location>
        <begin position="44"/>
        <end position="88"/>
    </location>
</feature>
<proteinExistence type="predicted"/>
<feature type="compositionally biased region" description="Basic residues" evidence="1">
    <location>
        <begin position="48"/>
        <end position="86"/>
    </location>
</feature>
<reference evidence="3" key="1">
    <citation type="submission" date="2020-10" db="EMBL/GenBank/DDBJ databases">
        <title>The Whole-Genome Sequence of Metschnikowia persimmonesis, a Novel Endophytic Yeast Species Isolated from Medicinal Plant Diospyros kaki Thumb.</title>
        <authorList>
            <person name="Rahmat E."/>
            <person name="Kang Y."/>
        </authorList>
    </citation>
    <scope>NUCLEOTIDE SEQUENCE</scope>
    <source>
        <strain evidence="3">KIOM G15050</strain>
    </source>
</reference>
<comment type="caution">
    <text evidence="3">The sequence shown here is derived from an EMBL/GenBank/DDBJ whole genome shotgun (WGS) entry which is preliminary data.</text>
</comment>
<organism evidence="3 4">
    <name type="scientific">Metschnikowia pulcherrima</name>
    <dbReference type="NCBI Taxonomy" id="27326"/>
    <lineage>
        <taxon>Eukaryota</taxon>
        <taxon>Fungi</taxon>
        <taxon>Dikarya</taxon>
        <taxon>Ascomycota</taxon>
        <taxon>Saccharomycotina</taxon>
        <taxon>Pichiomycetes</taxon>
        <taxon>Metschnikowiaceae</taxon>
        <taxon>Metschnikowia</taxon>
    </lineage>
</organism>
<keyword evidence="4" id="KW-1185">Reference proteome</keyword>
<gene>
    <name evidence="3" type="ORF">HF325_006583</name>
</gene>
<name>A0A8H7L717_9ASCO</name>
<protein>
    <recommendedName>
        <fullName evidence="5">Repetitive proline-rich cell wall protein</fullName>
    </recommendedName>
</protein>
<dbReference type="OrthoDB" id="4095837at2759"/>
<dbReference type="AlphaFoldDB" id="A0A8H7L717"/>
<keyword evidence="2" id="KW-0732">Signal</keyword>
<dbReference type="Proteomes" id="UP000649328">
    <property type="component" value="Unassembled WGS sequence"/>
</dbReference>
<feature type="chain" id="PRO_5034339514" description="Repetitive proline-rich cell wall protein" evidence="2">
    <location>
        <begin position="24"/>
        <end position="696"/>
    </location>
</feature>
<accession>A0A8H7L717</accession>
<dbReference type="EMBL" id="JACBPP010000010">
    <property type="protein sequence ID" value="KAF7999051.1"/>
    <property type="molecule type" value="Genomic_DNA"/>
</dbReference>
<evidence type="ECO:0000313" key="4">
    <source>
        <dbReference type="Proteomes" id="UP000649328"/>
    </source>
</evidence>
<evidence type="ECO:0000256" key="1">
    <source>
        <dbReference type="SAM" id="MobiDB-lite"/>
    </source>
</evidence>
<evidence type="ECO:0008006" key="5">
    <source>
        <dbReference type="Google" id="ProtNLM"/>
    </source>
</evidence>
<evidence type="ECO:0000313" key="3">
    <source>
        <dbReference type="EMBL" id="KAF7999051.1"/>
    </source>
</evidence>